<evidence type="ECO:0000313" key="2">
    <source>
        <dbReference type="Proteomes" id="UP001300502"/>
    </source>
</evidence>
<dbReference type="AlphaFoldDB" id="A0AAV9INV3"/>
<organism evidence="1 2">
    <name type="scientific">Galdieria yellowstonensis</name>
    <dbReference type="NCBI Taxonomy" id="3028027"/>
    <lineage>
        <taxon>Eukaryota</taxon>
        <taxon>Rhodophyta</taxon>
        <taxon>Bangiophyceae</taxon>
        <taxon>Galdieriales</taxon>
        <taxon>Galdieriaceae</taxon>
        <taxon>Galdieria</taxon>
    </lineage>
</organism>
<dbReference type="Proteomes" id="UP001300502">
    <property type="component" value="Unassembled WGS sequence"/>
</dbReference>
<name>A0AAV9INV3_9RHOD</name>
<dbReference type="EMBL" id="JANCYU010000075">
    <property type="protein sequence ID" value="KAK4529095.1"/>
    <property type="molecule type" value="Genomic_DNA"/>
</dbReference>
<protein>
    <submittedName>
        <fullName evidence="1">Uncharacterized protein</fullName>
    </submittedName>
</protein>
<reference evidence="1 2" key="1">
    <citation type="submission" date="2022-07" db="EMBL/GenBank/DDBJ databases">
        <title>Genome-wide signatures of adaptation to extreme environments.</title>
        <authorList>
            <person name="Cho C.H."/>
            <person name="Yoon H.S."/>
        </authorList>
    </citation>
    <scope>NUCLEOTIDE SEQUENCE [LARGE SCALE GENOMIC DNA]</scope>
    <source>
        <strain evidence="1 2">108.79 E11</strain>
    </source>
</reference>
<proteinExistence type="predicted"/>
<accession>A0AAV9INV3</accession>
<sequence length="271" mass="31675">MKKRRQLDRKDRTSSQAINYRSLVQLSCTILGNISLESLEQETTPFPIFCQLAATLLEECTNLLPTSAYFYDVRKPLEELKQELVQHIACLMDTPVESIRLDCTATRLQVLRFLATEWKASKLSLMQAREQRSDQDSSNSPSTLNNSCSGWMTLYLDQLSALLNAGWVNDAKEAKSLIQLAKQRIFSNCASLWTSSLPKYIREYIEENNDCHRQPPSNKILEIHRPIYWDYKNRFQLLTSRLQATCECFQSSERWTKEKIWTLYFPKQRRK</sequence>
<comment type="caution">
    <text evidence="1">The sequence shown here is derived from an EMBL/GenBank/DDBJ whole genome shotgun (WGS) entry which is preliminary data.</text>
</comment>
<evidence type="ECO:0000313" key="1">
    <source>
        <dbReference type="EMBL" id="KAK4529095.1"/>
    </source>
</evidence>
<gene>
    <name evidence="1" type="ORF">GAYE_SCF7681MG7047</name>
</gene>
<keyword evidence="2" id="KW-1185">Reference proteome</keyword>